<comment type="caution">
    <text evidence="11">The sequence shown here is derived from an EMBL/GenBank/DDBJ whole genome shotgun (WGS) entry which is preliminary data.</text>
</comment>
<dbReference type="InterPro" id="IPR036388">
    <property type="entry name" value="WH-like_DNA-bd_sf"/>
</dbReference>
<gene>
    <name evidence="11" type="ORF">RchiOBHm_Chr6g0258471</name>
</gene>
<proteinExistence type="inferred from homology"/>
<sequence>MELAAAIAGILSCACPKNVIQETTGQHCKYLHYNAKAKIDELRSKMEELRALVADVKRKLEDTCLQEGKEPTEQVKLWLRHVQSFDNEKLNKLLCWEEERCLCGCLPDYCSRMKLGKLIERRIQKVDELLRRGQFQDDALAHLLLENIKMLPMTVAVGHETTKRKLEEIWEHLMAGYEVQRIGVYGMGGVGKTTILKEINNRLKKEMTEGMITCFDNVVWVTIPKESNPEKLQMAIAKAVRLNLPEDWNMMDKAAELLKSLQRRKRLLLIFDDVWTPFSLEDIGIPAPTRANGCKLILTTRSLKVCRGMETNKEVEVKVLSEEESWTLFTDKVGSVVLQNPEIKIIAREIAKEFGGLPLAIITVGRALRKVSNEIEWQNALTALRCSAANVEGMEELVYSRLRFSYERLKDDTTRSCFLYCALYPEDHQIEAKELIEYWMWEGLLGCGGRIEANIWKGEMILADLKDSCLLDNVDVDGGVECVKMHDLIRDMAIGITSMSPRFIISAGIGVEKASLGEEGIEDVERISMMYNELKCLPSQPLCSKLSSLLLQYSSMANDISHRFFCHMPKLRVLDLSFTGILCIPDSIAELSNLRALLLRSCWNLSSLPSLVTLEALWVLDLSYTHITELPLGMEKLRQLRRLNLSYTKLDSFPKGLLTTLNLLEELLLYRCKCEFGLQFVDELITSRNIVVLEVEFSTSRVFDTYSRSGHWNLLRSFRSGICSYGDDLGKNSIDYIGNFFLSGTPVLLPDRTYELRLLHCYDVDRLSRCLSESMKLKKCVITHCDQMESIIMTGENNLSCLNTLELGFLQNFKSLYKGVMPSGALGALKILQISYCNSLESLLNPRLIEHLRNLEELSVEHCPKLEVVIEEEQSIHNAEVRLSRLKSLKLCDLRELESIYSEEVICISLCTITIEGCNKLRRLPFRISIDEGYQQRQPSITPPIRKIKTEQVWWDSVELANPIVKTFLQHRLELPS</sequence>
<dbReference type="PANTHER" id="PTHR33463">
    <property type="entry name" value="NB-ARC DOMAIN-CONTAINING PROTEIN-RELATED"/>
    <property type="match status" value="1"/>
</dbReference>
<dbReference type="Pfam" id="PF00931">
    <property type="entry name" value="NB-ARC"/>
    <property type="match status" value="1"/>
</dbReference>
<dbReference type="GO" id="GO:0016787">
    <property type="term" value="F:hydrolase activity"/>
    <property type="evidence" value="ECO:0007669"/>
    <property type="project" value="UniProtKB-KW"/>
</dbReference>
<dbReference type="PRINTS" id="PR00364">
    <property type="entry name" value="DISEASERSIST"/>
</dbReference>
<dbReference type="FunFam" id="1.10.10.10:FF:000322">
    <property type="entry name" value="Probable disease resistance protein At1g63360"/>
    <property type="match status" value="1"/>
</dbReference>
<evidence type="ECO:0000256" key="4">
    <source>
        <dbReference type="ARBA" id="ARBA00022741"/>
    </source>
</evidence>
<evidence type="ECO:0000256" key="1">
    <source>
        <dbReference type="ARBA" id="ARBA00008894"/>
    </source>
</evidence>
<evidence type="ECO:0000256" key="5">
    <source>
        <dbReference type="ARBA" id="ARBA00022821"/>
    </source>
</evidence>
<keyword evidence="2" id="KW-0433">Leucine-rich repeat</keyword>
<dbReference type="Gene3D" id="1.10.8.430">
    <property type="entry name" value="Helical domain of apoptotic protease-activating factors"/>
    <property type="match status" value="1"/>
</dbReference>
<accession>A0A2P6PML3</accession>
<evidence type="ECO:0000256" key="6">
    <source>
        <dbReference type="ARBA" id="ARBA00022840"/>
    </source>
</evidence>
<evidence type="ECO:0000256" key="3">
    <source>
        <dbReference type="ARBA" id="ARBA00022737"/>
    </source>
</evidence>
<reference evidence="11 12" key="1">
    <citation type="journal article" date="2018" name="Nat. Genet.">
        <title>The Rosa genome provides new insights in the design of modern roses.</title>
        <authorList>
            <person name="Bendahmane M."/>
        </authorList>
    </citation>
    <scope>NUCLEOTIDE SEQUENCE [LARGE SCALE GENOMIC DNA]</scope>
    <source>
        <strain evidence="12">cv. Old Blush</strain>
    </source>
</reference>
<feature type="domain" description="NB-ARC" evidence="8">
    <location>
        <begin position="164"/>
        <end position="334"/>
    </location>
</feature>
<keyword evidence="4" id="KW-0547">Nucleotide-binding</keyword>
<comment type="similarity">
    <text evidence="1">Belongs to the disease resistance NB-LRR family.</text>
</comment>
<dbReference type="InterPro" id="IPR003591">
    <property type="entry name" value="Leu-rich_rpt_typical-subtyp"/>
</dbReference>
<dbReference type="FunFam" id="3.40.50.300:FF:001091">
    <property type="entry name" value="Probable disease resistance protein At1g61300"/>
    <property type="match status" value="1"/>
</dbReference>
<dbReference type="Gramene" id="PRQ23174">
    <property type="protein sequence ID" value="PRQ23174"/>
    <property type="gene ID" value="RchiOBHm_Chr6g0258471"/>
</dbReference>
<dbReference type="SMART" id="SM00369">
    <property type="entry name" value="LRR_TYP"/>
    <property type="match status" value="3"/>
</dbReference>
<dbReference type="SUPFAM" id="SSF52058">
    <property type="entry name" value="L domain-like"/>
    <property type="match status" value="1"/>
</dbReference>
<dbReference type="Pfam" id="PF23559">
    <property type="entry name" value="WHD_DRP"/>
    <property type="match status" value="1"/>
</dbReference>
<dbReference type="AlphaFoldDB" id="A0A2P6PML3"/>
<dbReference type="Pfam" id="PF23247">
    <property type="entry name" value="LRR_RPS2"/>
    <property type="match status" value="1"/>
</dbReference>
<evidence type="ECO:0000259" key="8">
    <source>
        <dbReference type="Pfam" id="PF00931"/>
    </source>
</evidence>
<keyword evidence="12" id="KW-1185">Reference proteome</keyword>
<organism evidence="11 12">
    <name type="scientific">Rosa chinensis</name>
    <name type="common">China rose</name>
    <dbReference type="NCBI Taxonomy" id="74649"/>
    <lineage>
        <taxon>Eukaryota</taxon>
        <taxon>Viridiplantae</taxon>
        <taxon>Streptophyta</taxon>
        <taxon>Embryophyta</taxon>
        <taxon>Tracheophyta</taxon>
        <taxon>Spermatophyta</taxon>
        <taxon>Magnoliopsida</taxon>
        <taxon>eudicotyledons</taxon>
        <taxon>Gunneridae</taxon>
        <taxon>Pentapetalae</taxon>
        <taxon>rosids</taxon>
        <taxon>fabids</taxon>
        <taxon>Rosales</taxon>
        <taxon>Rosaceae</taxon>
        <taxon>Rosoideae</taxon>
        <taxon>Rosoideae incertae sedis</taxon>
        <taxon>Rosa</taxon>
    </lineage>
</organism>
<evidence type="ECO:0000259" key="10">
    <source>
        <dbReference type="Pfam" id="PF23559"/>
    </source>
</evidence>
<dbReference type="InterPro" id="IPR058922">
    <property type="entry name" value="WHD_DRP"/>
</dbReference>
<evidence type="ECO:0000256" key="7">
    <source>
        <dbReference type="SAM" id="Coils"/>
    </source>
</evidence>
<dbReference type="InterPro" id="IPR050905">
    <property type="entry name" value="Plant_NBS-LRR"/>
</dbReference>
<feature type="domain" description="Disease resistance protein winged helix" evidence="10">
    <location>
        <begin position="423"/>
        <end position="493"/>
    </location>
</feature>
<dbReference type="InterPro" id="IPR042197">
    <property type="entry name" value="Apaf_helical"/>
</dbReference>
<dbReference type="Gene3D" id="3.80.10.10">
    <property type="entry name" value="Ribonuclease Inhibitor"/>
    <property type="match status" value="2"/>
</dbReference>
<dbReference type="OrthoDB" id="1704202at2759"/>
<dbReference type="Gene3D" id="3.40.50.300">
    <property type="entry name" value="P-loop containing nucleotide triphosphate hydrolases"/>
    <property type="match status" value="1"/>
</dbReference>
<feature type="coiled-coil region" evidence="7">
    <location>
        <begin position="32"/>
        <end position="66"/>
    </location>
</feature>
<dbReference type="PANTHER" id="PTHR33463:SF209">
    <property type="entry name" value="DISEASE RESISTANCE PROTEIN RPS2-LIKE"/>
    <property type="match status" value="1"/>
</dbReference>
<keyword evidence="6" id="KW-0067">ATP-binding</keyword>
<dbReference type="Proteomes" id="UP000238479">
    <property type="component" value="Chromosome 6"/>
</dbReference>
<evidence type="ECO:0000313" key="11">
    <source>
        <dbReference type="EMBL" id="PRQ23174.1"/>
    </source>
</evidence>
<keyword evidence="7" id="KW-0175">Coiled coil</keyword>
<dbReference type="InterPro" id="IPR057135">
    <property type="entry name" value="At4g27190-like_LRR"/>
</dbReference>
<protein>
    <submittedName>
        <fullName evidence="11">Putative P-loop containing nucleoside triphosphate hydrolase, leucine-rich repeat domain, L</fullName>
    </submittedName>
</protein>
<keyword evidence="5" id="KW-0611">Plant defense</keyword>
<dbReference type="InterPro" id="IPR027417">
    <property type="entry name" value="P-loop_NTPase"/>
</dbReference>
<evidence type="ECO:0000259" key="9">
    <source>
        <dbReference type="Pfam" id="PF23247"/>
    </source>
</evidence>
<dbReference type="InterPro" id="IPR002182">
    <property type="entry name" value="NB-ARC"/>
</dbReference>
<name>A0A2P6PML3_ROSCH</name>
<evidence type="ECO:0000313" key="12">
    <source>
        <dbReference type="Proteomes" id="UP000238479"/>
    </source>
</evidence>
<dbReference type="InterPro" id="IPR032675">
    <property type="entry name" value="LRR_dom_sf"/>
</dbReference>
<dbReference type="Gene3D" id="1.10.10.10">
    <property type="entry name" value="Winged helix-like DNA-binding domain superfamily/Winged helix DNA-binding domain"/>
    <property type="match status" value="1"/>
</dbReference>
<dbReference type="GO" id="GO:0043531">
    <property type="term" value="F:ADP binding"/>
    <property type="evidence" value="ECO:0007669"/>
    <property type="project" value="InterPro"/>
</dbReference>
<dbReference type="OMA" id="RIEANIW"/>
<keyword evidence="3" id="KW-0677">Repeat</keyword>
<evidence type="ECO:0000256" key="2">
    <source>
        <dbReference type="ARBA" id="ARBA00022614"/>
    </source>
</evidence>
<dbReference type="EMBL" id="PDCK01000044">
    <property type="protein sequence ID" value="PRQ23174.1"/>
    <property type="molecule type" value="Genomic_DNA"/>
</dbReference>
<keyword evidence="11" id="KW-0378">Hydrolase</keyword>
<dbReference type="SUPFAM" id="SSF52540">
    <property type="entry name" value="P-loop containing nucleoside triphosphate hydrolases"/>
    <property type="match status" value="1"/>
</dbReference>
<dbReference type="GO" id="GO:0005524">
    <property type="term" value="F:ATP binding"/>
    <property type="evidence" value="ECO:0007669"/>
    <property type="project" value="UniProtKB-KW"/>
</dbReference>
<dbReference type="GO" id="GO:0006952">
    <property type="term" value="P:defense response"/>
    <property type="evidence" value="ECO:0007669"/>
    <property type="project" value="UniProtKB-KW"/>
</dbReference>
<feature type="domain" description="Disease resistance protein At4g27190-like leucine-rich repeats" evidence="9">
    <location>
        <begin position="818"/>
        <end position="934"/>
    </location>
</feature>